<dbReference type="SUPFAM" id="SSF57924">
    <property type="entry name" value="Inhibitor of apoptosis (IAP) repeat"/>
    <property type="match status" value="1"/>
</dbReference>
<comment type="caution">
    <text evidence="2">The sequence shown here is derived from an EMBL/GenBank/DDBJ whole genome shotgun (WGS) entry which is preliminary data.</text>
</comment>
<proteinExistence type="predicted"/>
<dbReference type="CDD" id="cd00022">
    <property type="entry name" value="BIR"/>
    <property type="match status" value="1"/>
</dbReference>
<dbReference type="PROSITE" id="PS50143">
    <property type="entry name" value="BIR_REPEAT_2"/>
    <property type="match status" value="1"/>
</dbReference>
<keyword evidence="3" id="KW-1185">Reference proteome</keyword>
<feature type="region of interest" description="Disordered" evidence="1">
    <location>
        <begin position="89"/>
        <end position="126"/>
    </location>
</feature>
<evidence type="ECO:0000256" key="1">
    <source>
        <dbReference type="SAM" id="MobiDB-lite"/>
    </source>
</evidence>
<accession>A0ABQ9FAU6</accession>
<dbReference type="InterPro" id="IPR001370">
    <property type="entry name" value="BIR_rpt"/>
</dbReference>
<feature type="compositionally biased region" description="Basic and acidic residues" evidence="1">
    <location>
        <begin position="89"/>
        <end position="100"/>
    </location>
</feature>
<dbReference type="PANTHER" id="PTHR10044:SF139">
    <property type="entry name" value="DEATH-ASSOCIATED INHIBITOR OF APOPTOSIS 2"/>
    <property type="match status" value="1"/>
</dbReference>
<evidence type="ECO:0000313" key="3">
    <source>
        <dbReference type="Proteomes" id="UP001217089"/>
    </source>
</evidence>
<name>A0ABQ9FAU6_TEGGR</name>
<sequence length="502" mass="57663">MIQADGDNHQTVIQTVADEMLREDDEKTIQLYLEETIIYIYQLYSFVQNIIENGALAFMRTRFVLYIYNQLKKQKNEENLNKYKSQYKKQEEKCEQDKINPAHSNNKQNESEEMSIENDKKRNMGNDANSYAVRTNNRINTDGDADLAQGIKYTTDNVPGKVKNLKEERNGENFNKYQYEEKQPREKSGGMKSICKLPGTILLRKHENEKTCNAALAENSKPLVLVILDTETLRQSLDDFFESDQNKKIIGVIMQLLTHGYGRFRQSRLSLLPLTHTEMNKFLDMNIDLNRLSTFTDWPNKSISSLHLAKAGFIYMGEGQEVSCFSCGLTISKFPEEFTPLDFHRTNGNNCNFLQSLDMNNNILNNSANEVQRNDKTQSQLKNTNSRTDQSRNDANKDLDSILTTDISDMGYQNGFVASNNMQPTIDKHTGNDGRSLKDSGSVLKNNLIKNETNNEVINYENRHENNSLTWSVDNYTNLNDNILGSAKHRQFIGIRKPLSIF</sequence>
<gene>
    <name evidence="2" type="ORF">KUTeg_006618</name>
</gene>
<feature type="compositionally biased region" description="Polar residues" evidence="1">
    <location>
        <begin position="370"/>
        <end position="388"/>
    </location>
</feature>
<dbReference type="PANTHER" id="PTHR10044">
    <property type="entry name" value="INHIBITOR OF APOPTOSIS"/>
    <property type="match status" value="1"/>
</dbReference>
<organism evidence="2 3">
    <name type="scientific">Tegillarca granosa</name>
    <name type="common">Malaysian cockle</name>
    <name type="synonym">Anadara granosa</name>
    <dbReference type="NCBI Taxonomy" id="220873"/>
    <lineage>
        <taxon>Eukaryota</taxon>
        <taxon>Metazoa</taxon>
        <taxon>Spiralia</taxon>
        <taxon>Lophotrochozoa</taxon>
        <taxon>Mollusca</taxon>
        <taxon>Bivalvia</taxon>
        <taxon>Autobranchia</taxon>
        <taxon>Pteriomorphia</taxon>
        <taxon>Arcoida</taxon>
        <taxon>Arcoidea</taxon>
        <taxon>Arcidae</taxon>
        <taxon>Tegillarca</taxon>
    </lineage>
</organism>
<reference evidence="2 3" key="1">
    <citation type="submission" date="2022-12" db="EMBL/GenBank/DDBJ databases">
        <title>Chromosome-level genome of Tegillarca granosa.</title>
        <authorList>
            <person name="Kim J."/>
        </authorList>
    </citation>
    <scope>NUCLEOTIDE SEQUENCE [LARGE SCALE GENOMIC DNA]</scope>
    <source>
        <strain evidence="2">Teg-2019</strain>
        <tissue evidence="2">Adductor muscle</tissue>
    </source>
</reference>
<feature type="region of interest" description="Disordered" evidence="1">
    <location>
        <begin position="370"/>
        <end position="396"/>
    </location>
</feature>
<evidence type="ECO:0008006" key="4">
    <source>
        <dbReference type="Google" id="ProtNLM"/>
    </source>
</evidence>
<dbReference type="Proteomes" id="UP001217089">
    <property type="component" value="Unassembled WGS sequence"/>
</dbReference>
<dbReference type="InterPro" id="IPR050784">
    <property type="entry name" value="IAP"/>
</dbReference>
<dbReference type="SMART" id="SM00238">
    <property type="entry name" value="BIR"/>
    <property type="match status" value="1"/>
</dbReference>
<dbReference type="Gene3D" id="1.10.1170.10">
    <property type="entry name" value="Inhibitor Of Apoptosis Protein (2mihbC-IAP-1), Chain A"/>
    <property type="match status" value="1"/>
</dbReference>
<evidence type="ECO:0000313" key="2">
    <source>
        <dbReference type="EMBL" id="KAJ8314468.1"/>
    </source>
</evidence>
<dbReference type="EMBL" id="JARBDR010000337">
    <property type="protein sequence ID" value="KAJ8314468.1"/>
    <property type="molecule type" value="Genomic_DNA"/>
</dbReference>
<dbReference type="Pfam" id="PF00653">
    <property type="entry name" value="BIR"/>
    <property type="match status" value="1"/>
</dbReference>
<protein>
    <recommendedName>
        <fullName evidence="4">BIR protein</fullName>
    </recommendedName>
</protein>